<feature type="transmembrane region" description="Helical" evidence="1">
    <location>
        <begin position="357"/>
        <end position="378"/>
    </location>
</feature>
<feature type="transmembrane region" description="Helical" evidence="1">
    <location>
        <begin position="275"/>
        <end position="300"/>
    </location>
</feature>
<feature type="transmembrane region" description="Helical" evidence="1">
    <location>
        <begin position="546"/>
        <end position="566"/>
    </location>
</feature>
<evidence type="ECO:0000313" key="3">
    <source>
        <dbReference type="Proteomes" id="UP001243420"/>
    </source>
</evidence>
<feature type="transmembrane region" description="Helical" evidence="1">
    <location>
        <begin position="657"/>
        <end position="675"/>
    </location>
</feature>
<feature type="transmembrane region" description="Helical" evidence="1">
    <location>
        <begin position="476"/>
        <end position="498"/>
    </location>
</feature>
<feature type="transmembrane region" description="Helical" evidence="1">
    <location>
        <begin position="69"/>
        <end position="93"/>
    </location>
</feature>
<dbReference type="EMBL" id="CP122537">
    <property type="protein sequence ID" value="WGH78668.1"/>
    <property type="molecule type" value="Genomic_DNA"/>
</dbReference>
<feature type="transmembrane region" description="Helical" evidence="1">
    <location>
        <begin position="237"/>
        <end position="255"/>
    </location>
</feature>
<keyword evidence="1" id="KW-0812">Transmembrane</keyword>
<feature type="transmembrane region" description="Helical" evidence="1">
    <location>
        <begin position="200"/>
        <end position="217"/>
    </location>
</feature>
<dbReference type="Proteomes" id="UP001243420">
    <property type="component" value="Chromosome"/>
</dbReference>
<keyword evidence="3" id="KW-1185">Reference proteome</keyword>
<feature type="transmembrane region" description="Helical" evidence="1">
    <location>
        <begin position="12"/>
        <end position="31"/>
    </location>
</feature>
<organism evidence="2 3">
    <name type="scientific">Jannaschia ovalis</name>
    <dbReference type="NCBI Taxonomy" id="3038773"/>
    <lineage>
        <taxon>Bacteria</taxon>
        <taxon>Pseudomonadati</taxon>
        <taxon>Pseudomonadota</taxon>
        <taxon>Alphaproteobacteria</taxon>
        <taxon>Rhodobacterales</taxon>
        <taxon>Roseobacteraceae</taxon>
        <taxon>Jannaschia</taxon>
    </lineage>
</organism>
<name>A0ABY8LBF9_9RHOB</name>
<gene>
    <name evidence="2" type="ORF">P8627_16900</name>
</gene>
<feature type="transmembrane region" description="Helical" evidence="1">
    <location>
        <begin position="416"/>
        <end position="436"/>
    </location>
</feature>
<protein>
    <submittedName>
        <fullName evidence="2">Uncharacterized protein</fullName>
    </submittedName>
</protein>
<keyword evidence="1" id="KW-0472">Membrane</keyword>
<feature type="transmembrane region" description="Helical" evidence="1">
    <location>
        <begin position="105"/>
        <end position="128"/>
    </location>
</feature>
<accession>A0ABY8LBF9</accession>
<feature type="transmembrane region" description="Helical" evidence="1">
    <location>
        <begin position="164"/>
        <end position="184"/>
    </location>
</feature>
<sequence length="713" mass="75788">MLSSGAVYRFLLRSLGWVHLVVGLACAGYGLPTFNASFLLVGAIVALPGVVLGSRHVTPRFIDHPDGALKGLLAVFVIGVISAGGSFGGLFMAKALGIPAMGAAALLPFGLFIIYSATFVLPLSAAMIHVGKEQRRQKVAERIMRDDPTFLASKSQAATWIEWTATRAAGLVLLVPAILLFWWFNSGDPRVFEFVPDRRKTFMLLLMLMLLSAYMAFPLPPSKGLTYWYPPHSKNVIAKLFLVSCGIGFALYWFIPVYDALRPAELAVLPAGEPILGLLAANSAAIGIAFGVVTAAAMLFNVRRGQGIPLPAEAEERVGAAIGQPDDRVSDMPAVARKPKAPAAQPARPAGDGFARFHLILLRMGGVALFAATAWAAATQAQPMLSAAMTSALGFIAALMLLSRRFTPGAMARPRRVIDIFIFPFLALLVALMALAPHVDTILVPLVAEIVASGAPRLPDPAAIGRIIEAQGPVTAGALTVLGGCLGLAFLTALFLSLRGTDTPVSRLNPELPKGELPPIPVRGAKARGLPAIGAAMKLYLVADWVVLRLLGLGLLGTGYILWQMIQTDQTYRAELLSYGQPPFNAMIAYAVVGALLTLPFLLPRFLARPSHVAGGLAKAVLLVGTAFVLLQPLKVAITLFTPDIYHATLIATAPNLFKAIAGVAVTAALLISFFRQLGALPETDYKGEEKIHLSPADLREMRIARMANEAAY</sequence>
<evidence type="ECO:0000313" key="2">
    <source>
        <dbReference type="EMBL" id="WGH78668.1"/>
    </source>
</evidence>
<evidence type="ECO:0000256" key="1">
    <source>
        <dbReference type="SAM" id="Phobius"/>
    </source>
</evidence>
<proteinExistence type="predicted"/>
<keyword evidence="1" id="KW-1133">Transmembrane helix</keyword>
<feature type="transmembrane region" description="Helical" evidence="1">
    <location>
        <begin position="384"/>
        <end position="404"/>
    </location>
</feature>
<feature type="transmembrane region" description="Helical" evidence="1">
    <location>
        <begin position="620"/>
        <end position="642"/>
    </location>
</feature>
<reference evidence="2 3" key="1">
    <citation type="submission" date="2023-04" db="EMBL/GenBank/DDBJ databases">
        <title>Jannaschia ovalis sp. nov., a marine bacterium isolated from sea tidal flat.</title>
        <authorList>
            <person name="Kwon D.Y."/>
            <person name="Kim J.-J."/>
        </authorList>
    </citation>
    <scope>NUCLEOTIDE SEQUENCE [LARGE SCALE GENOMIC DNA]</scope>
    <source>
        <strain evidence="2 3">GRR-S6-38</strain>
    </source>
</reference>
<dbReference type="RefSeq" id="WP_279965419.1">
    <property type="nucleotide sequence ID" value="NZ_CP122537.1"/>
</dbReference>
<feature type="transmembrane region" description="Helical" evidence="1">
    <location>
        <begin position="586"/>
        <end position="608"/>
    </location>
</feature>
<feature type="transmembrane region" description="Helical" evidence="1">
    <location>
        <begin position="37"/>
        <end position="57"/>
    </location>
</feature>